<comment type="cofactor">
    <cofactor evidence="1">
        <name>a divalent metal cation</name>
        <dbReference type="ChEBI" id="CHEBI:60240"/>
    </cofactor>
</comment>
<dbReference type="Proteomes" id="UP000187406">
    <property type="component" value="Unassembled WGS sequence"/>
</dbReference>
<comment type="similarity">
    <text evidence="2">Belongs to the CAF1 family.</text>
</comment>
<protein>
    <submittedName>
        <fullName evidence="3">CAF1 domain-containing protein</fullName>
    </submittedName>
</protein>
<dbReference type="InterPro" id="IPR006941">
    <property type="entry name" value="RNase_CAF1"/>
</dbReference>
<dbReference type="PANTHER" id="PTHR15092">
    <property type="entry name" value="POLY A -SPECIFIC RIBONUCLEASE/TARGET OF EGR1, MEMBER 1"/>
    <property type="match status" value="1"/>
</dbReference>
<proteinExistence type="inferred from homology"/>
<comment type="caution">
    <text evidence="3">The sequence shown here is derived from an EMBL/GenBank/DDBJ whole genome shotgun (WGS) entry which is preliminary data.</text>
</comment>
<name>A0A1Q3C8J2_CEPFO</name>
<dbReference type="Pfam" id="PF04857">
    <property type="entry name" value="CAF1"/>
    <property type="match status" value="1"/>
</dbReference>
<dbReference type="InterPro" id="IPR036397">
    <property type="entry name" value="RNaseH_sf"/>
</dbReference>
<evidence type="ECO:0000256" key="1">
    <source>
        <dbReference type="ARBA" id="ARBA00001968"/>
    </source>
</evidence>
<organism evidence="3 4">
    <name type="scientific">Cephalotus follicularis</name>
    <name type="common">Albany pitcher plant</name>
    <dbReference type="NCBI Taxonomy" id="3775"/>
    <lineage>
        <taxon>Eukaryota</taxon>
        <taxon>Viridiplantae</taxon>
        <taxon>Streptophyta</taxon>
        <taxon>Embryophyta</taxon>
        <taxon>Tracheophyta</taxon>
        <taxon>Spermatophyta</taxon>
        <taxon>Magnoliopsida</taxon>
        <taxon>eudicotyledons</taxon>
        <taxon>Gunneridae</taxon>
        <taxon>Pentapetalae</taxon>
        <taxon>rosids</taxon>
        <taxon>fabids</taxon>
        <taxon>Oxalidales</taxon>
        <taxon>Cephalotaceae</taxon>
        <taxon>Cephalotus</taxon>
    </lineage>
</organism>
<keyword evidence="4" id="KW-1185">Reference proteome</keyword>
<reference evidence="4" key="1">
    <citation type="submission" date="2016-04" db="EMBL/GenBank/DDBJ databases">
        <title>Cephalotus genome sequencing.</title>
        <authorList>
            <person name="Fukushima K."/>
            <person name="Hasebe M."/>
            <person name="Fang X."/>
        </authorList>
    </citation>
    <scope>NUCLEOTIDE SEQUENCE [LARGE SCALE GENOMIC DNA]</scope>
    <source>
        <strain evidence="4">cv. St1</strain>
    </source>
</reference>
<dbReference type="PANTHER" id="PTHR15092:SF42">
    <property type="entry name" value="POLY(A)-SPECIFIC RIBONUCLEASE PARN-LIKE"/>
    <property type="match status" value="1"/>
</dbReference>
<evidence type="ECO:0000313" key="3">
    <source>
        <dbReference type="EMBL" id="GAV76539.1"/>
    </source>
</evidence>
<dbReference type="STRING" id="3775.A0A1Q3C8J2"/>
<evidence type="ECO:0000313" key="4">
    <source>
        <dbReference type="Proteomes" id="UP000187406"/>
    </source>
</evidence>
<dbReference type="AlphaFoldDB" id="A0A1Q3C8J2"/>
<dbReference type="SUPFAM" id="SSF53098">
    <property type="entry name" value="Ribonuclease H-like"/>
    <property type="match status" value="1"/>
</dbReference>
<gene>
    <name evidence="3" type="ORF">CFOL_v3_20012</name>
</gene>
<dbReference type="GO" id="GO:0000175">
    <property type="term" value="F:3'-5'-RNA exonuclease activity"/>
    <property type="evidence" value="ECO:0007669"/>
    <property type="project" value="TreeGrafter"/>
</dbReference>
<dbReference type="InParanoid" id="A0A1Q3C8J2"/>
<sequence length="617" mass="69596">MRVQLPKREFCTTVSKNLQNKQQWSIKQVKKSNFEESLEDIKSHISGSDFIAVSLRKTGSHSATWHRVSPFDTPETAYFKAKFAADRFQILQFAVCPFTVTDSKLIAHPYNFHLFPRDELKIGMPSYSFSCQASYLTSMVREGFDFNACIYDGISYLSRVQESSTKIRIENLAPSIPVLKSSTPTVADVVFIERIKSRVKHWKNECKDSSTRTDDALVRSLRKLVLQSEEYNSRPCMTIDVCSERQVQLILEMLGEFSDDVVPLIIPAKGGETQAVRVVLASSKEDKNILERELHNLEDEQNKRVRGFREVIDLISASQKLVVSHNSFNDFTFIHSKFIAPLPPDMDEFMCSLRMVFPRILDVNHLIKEIGPLKKVTNISGAISYLKSHFFAPIDIEIPQQAVENESKIHEQNVVRMCHLFAKVCSVLKISPIAIQSGNVHMASALEGYANILNPSFTAPLEPIDGDVRVWTNNSRKVSCKDLVFLWGFRGRMTAGMLKRLLQGSHQVFTEEFDVRIVDKSCAIVVFWQPGCSDTFLGMMNSKEICGTLREMVSEGLRATGYETYKRACSLGLWEAGLADSLDKALVDPDSALGASSETNPSEIYCCNESMINLDDL</sequence>
<feature type="non-terminal residue" evidence="3">
    <location>
        <position position="617"/>
    </location>
</feature>
<dbReference type="GO" id="GO:0003723">
    <property type="term" value="F:RNA binding"/>
    <property type="evidence" value="ECO:0007669"/>
    <property type="project" value="TreeGrafter"/>
</dbReference>
<accession>A0A1Q3C8J2</accession>
<dbReference type="FunCoup" id="A0A1Q3C8J2">
    <property type="interactions" value="2340"/>
</dbReference>
<dbReference type="InterPro" id="IPR012337">
    <property type="entry name" value="RNaseH-like_sf"/>
</dbReference>
<dbReference type="Gene3D" id="3.30.420.10">
    <property type="entry name" value="Ribonuclease H-like superfamily/Ribonuclease H"/>
    <property type="match status" value="2"/>
</dbReference>
<dbReference type="EMBL" id="BDDD01001506">
    <property type="protein sequence ID" value="GAV76539.1"/>
    <property type="molecule type" value="Genomic_DNA"/>
</dbReference>
<dbReference type="OrthoDB" id="1432093at2759"/>
<evidence type="ECO:0000256" key="2">
    <source>
        <dbReference type="ARBA" id="ARBA00008372"/>
    </source>
</evidence>
<dbReference type="InterPro" id="IPR051181">
    <property type="entry name" value="CAF1_poly(A)_ribonucleases"/>
</dbReference>